<evidence type="ECO:0000313" key="6">
    <source>
        <dbReference type="Proteomes" id="UP000036367"/>
    </source>
</evidence>
<dbReference type="EMBL" id="LECT01000005">
    <property type="protein sequence ID" value="KLU07657.1"/>
    <property type="molecule type" value="Genomic_DNA"/>
</dbReference>
<dbReference type="PANTHER" id="PTHR37423">
    <property type="entry name" value="SOLUBLE LYTIC MUREIN TRANSGLYCOSYLASE-RELATED"/>
    <property type="match status" value="1"/>
</dbReference>
<evidence type="ECO:0000256" key="2">
    <source>
        <dbReference type="PROSITE-ProRule" id="PRU00339"/>
    </source>
</evidence>
<dbReference type="OrthoDB" id="9757961at2"/>
<dbReference type="InterPro" id="IPR018704">
    <property type="entry name" value="SecYEG/CpoB_TPR"/>
</dbReference>
<name>A0A0J1BMF0_RHOIS</name>
<dbReference type="AlphaFoldDB" id="A0A0J1BMF0"/>
<accession>A0A0J1BMF0</accession>
<dbReference type="Proteomes" id="UP000036367">
    <property type="component" value="Unassembled WGS sequence"/>
</dbReference>
<dbReference type="InterPro" id="IPR011990">
    <property type="entry name" value="TPR-like_helical_dom_sf"/>
</dbReference>
<evidence type="ECO:0000259" key="4">
    <source>
        <dbReference type="Pfam" id="PF13525"/>
    </source>
</evidence>
<dbReference type="SMART" id="SM00028">
    <property type="entry name" value="TPR"/>
    <property type="match status" value="15"/>
</dbReference>
<dbReference type="Pfam" id="PF09976">
    <property type="entry name" value="TPR_21"/>
    <property type="match status" value="1"/>
</dbReference>
<feature type="domain" description="Ancillary SecYEG translocon subunit/Cell division coordinator CpoB TPR" evidence="3">
    <location>
        <begin position="280"/>
        <end position="389"/>
    </location>
</feature>
<protein>
    <submittedName>
        <fullName evidence="5">TPR Domain containing protein</fullName>
    </submittedName>
</protein>
<keyword evidence="1" id="KW-0732">Signal</keyword>
<dbReference type="Gene3D" id="1.25.40.10">
    <property type="entry name" value="Tetratricopeptide repeat domain"/>
    <property type="match status" value="9"/>
</dbReference>
<dbReference type="STRING" id="595434.RISK_000334"/>
<dbReference type="Pfam" id="PF13525">
    <property type="entry name" value="YfiO"/>
    <property type="match status" value="1"/>
</dbReference>
<dbReference type="RefSeq" id="WP_047812457.1">
    <property type="nucleotide sequence ID" value="NZ_LECT01000005.1"/>
</dbReference>
<keyword evidence="2" id="KW-0802">TPR repeat</keyword>
<comment type="caution">
    <text evidence="5">The sequence shown here is derived from an EMBL/GenBank/DDBJ whole genome shotgun (WGS) entry which is preliminary data.</text>
</comment>
<proteinExistence type="predicted"/>
<dbReference type="Pfam" id="PF13174">
    <property type="entry name" value="TPR_6"/>
    <property type="match status" value="2"/>
</dbReference>
<dbReference type="PANTHER" id="PTHR37423:SF6">
    <property type="entry name" value="CELL DIVISION COORDINATOR CPOB"/>
    <property type="match status" value="1"/>
</dbReference>
<evidence type="ECO:0000313" key="5">
    <source>
        <dbReference type="EMBL" id="KLU07657.1"/>
    </source>
</evidence>
<dbReference type="PROSITE" id="PS50005">
    <property type="entry name" value="TPR"/>
    <property type="match status" value="1"/>
</dbReference>
<reference evidence="5" key="1">
    <citation type="submission" date="2015-05" db="EMBL/GenBank/DDBJ databases">
        <title>Permanent draft genome of Rhodopirellula islandicus K833.</title>
        <authorList>
            <person name="Kizina J."/>
            <person name="Richter M."/>
            <person name="Glockner F.O."/>
            <person name="Harder J."/>
        </authorList>
    </citation>
    <scope>NUCLEOTIDE SEQUENCE [LARGE SCALE GENOMIC DNA]</scope>
    <source>
        <strain evidence="5">K833</strain>
    </source>
</reference>
<sequence>MPTIVRTPLFGLSCFPRVAGLLLVMTLVLNGPAHRLVAQDDSTQDSAAVALYADAANFQTNGAIGLAVDTWTQFLKKYPDSALASKASHYLGVCYMQQDTPDLKAAADAFQVALQDTDYDLREESLSNRGWCLYAAAGTGEEADPKLLRESIATYDTLIKENPDSRLLDRAYFYRGEAQYAMGELDGAIESYNAMMKLDGIADSVLRCDALYARGVALEEQKKYDQAQSSYQQLLKACADSDLVLDVEIRMGDMLLLQGEMQAAVKRFDSVANHANATPEDKAYSLFRQGYAFAQDGDPSQASASYEKLLTQFPKSPYAAAATLASAQTLYQAGDLSGAAARFRDVLQGTDPEAATESAHWLARIELGTANRDPTKLLKAAQSAYEVASEQIKRGPQGNFAVALKLDAAEALSLQPDRLKDALDQYRAIASDHAEHALAPRALYNAAFVALQLGETEQAAKLADDFDAKYPRDPLAPDASFVGAEALLASGQAEAAAKRYQSLVDSQPHRDHPQRPTWILRGATAWKAAGEPTKTAALIRENLGAMQTPEQKAEALLLAGQAELSSGDAAQAAKSFQASREAAPEWARSDEAFLMAGQSQLAAGNRDAAAGIWKELIRTNGESRMADQARYKLGQLANGQQQYAEAIEYFAPILTSQRDLGLLPFARYAKGMAELQSQQHAQAVKTLSELIKETPDHALMDDALLSRGIAYRHLDQDTESRNDLTAFLETQPTGNNLGHALYELALLDQNASQTAKAAESLQRIVEEVPDYPDMDKVLYELGWSLRESGQDEQALAQFEQLISKFPDNALVADAAYFVGQDHYRKEGWTEAAKAFQIAADKTADLDLKEKSLYRLGWSHYKQKKYAEAEAAFKRQYVEVQQGGLLLDAMMMIGESRFKQEQYDTALRAYSKAREKIVAENDSAKSIRDRAERQVRELILLHGGQSAAQLGQFEDAIDWYNELRERFPATTYLPQVFYEIGFAAQNAGNDEQALKFYSEVADNFRSEIAARARFMMGEIHFANKTFDKAIPEFQRVMFGFGADKADPVIKNWQAKSGFEAGRCAELLTQSAQTDAAKAKATKFAQDFYQYVIDQHPGHELAAKAKQRAEALKAP</sequence>
<organism evidence="5 6">
    <name type="scientific">Rhodopirellula islandica</name>
    <dbReference type="NCBI Taxonomy" id="595434"/>
    <lineage>
        <taxon>Bacteria</taxon>
        <taxon>Pseudomonadati</taxon>
        <taxon>Planctomycetota</taxon>
        <taxon>Planctomycetia</taxon>
        <taxon>Pirellulales</taxon>
        <taxon>Pirellulaceae</taxon>
        <taxon>Rhodopirellula</taxon>
    </lineage>
</organism>
<gene>
    <name evidence="5" type="ORF">RISK_000334</name>
</gene>
<dbReference type="InterPro" id="IPR019734">
    <property type="entry name" value="TPR_rpt"/>
</dbReference>
<evidence type="ECO:0000256" key="1">
    <source>
        <dbReference type="ARBA" id="ARBA00022729"/>
    </source>
</evidence>
<feature type="domain" description="Outer membrane lipoprotein BamD-like" evidence="4">
    <location>
        <begin position="668"/>
        <end position="814"/>
    </location>
</feature>
<dbReference type="InterPro" id="IPR039565">
    <property type="entry name" value="BamD-like"/>
</dbReference>
<keyword evidence="6" id="KW-1185">Reference proteome</keyword>
<evidence type="ECO:0000259" key="3">
    <source>
        <dbReference type="Pfam" id="PF09976"/>
    </source>
</evidence>
<dbReference type="SUPFAM" id="SSF48452">
    <property type="entry name" value="TPR-like"/>
    <property type="match status" value="6"/>
</dbReference>
<dbReference type="PATRIC" id="fig|595434.4.peg.320"/>
<dbReference type="Pfam" id="PF13432">
    <property type="entry name" value="TPR_16"/>
    <property type="match status" value="4"/>
</dbReference>
<feature type="repeat" description="TPR" evidence="2">
    <location>
        <begin position="775"/>
        <end position="808"/>
    </location>
</feature>